<feature type="region of interest" description="Disordered" evidence="1">
    <location>
        <begin position="1"/>
        <end position="26"/>
    </location>
</feature>
<proteinExistence type="predicted"/>
<accession>A0A5N5HCT8</accession>
<reference evidence="2 4" key="3">
    <citation type="submission" date="2019-11" db="EMBL/GenBank/DDBJ databases">
        <title>A de novo genome assembly of a pear dwarfing rootstock.</title>
        <authorList>
            <person name="Wang F."/>
            <person name="Wang J."/>
            <person name="Li S."/>
            <person name="Zhang Y."/>
            <person name="Fang M."/>
            <person name="Ma L."/>
            <person name="Zhao Y."/>
            <person name="Jiang S."/>
        </authorList>
    </citation>
    <scope>NUCLEOTIDE SEQUENCE [LARGE SCALE GENOMIC DNA]</scope>
    <source>
        <strain evidence="2">S2</strain>
        <tissue evidence="2">Leaf</tissue>
    </source>
</reference>
<evidence type="ECO:0000256" key="1">
    <source>
        <dbReference type="SAM" id="MobiDB-lite"/>
    </source>
</evidence>
<name>A0A5N5HCT8_9ROSA</name>
<feature type="compositionally biased region" description="Polar residues" evidence="1">
    <location>
        <begin position="17"/>
        <end position="26"/>
    </location>
</feature>
<dbReference type="Proteomes" id="UP000327157">
    <property type="component" value="Chromosome 16"/>
</dbReference>
<comment type="caution">
    <text evidence="2">The sequence shown here is derived from an EMBL/GenBank/DDBJ whole genome shotgun (WGS) entry which is preliminary data.</text>
</comment>
<gene>
    <name evidence="2" type="ORF">D8674_017486</name>
    <name evidence="3" type="ORF">D8674_018030</name>
</gene>
<evidence type="ECO:0000313" key="3">
    <source>
        <dbReference type="EMBL" id="KAB2626370.1"/>
    </source>
</evidence>
<organism evidence="2 4">
    <name type="scientific">Pyrus ussuriensis x Pyrus communis</name>
    <dbReference type="NCBI Taxonomy" id="2448454"/>
    <lineage>
        <taxon>Eukaryota</taxon>
        <taxon>Viridiplantae</taxon>
        <taxon>Streptophyta</taxon>
        <taxon>Embryophyta</taxon>
        <taxon>Tracheophyta</taxon>
        <taxon>Spermatophyta</taxon>
        <taxon>Magnoliopsida</taxon>
        <taxon>eudicotyledons</taxon>
        <taxon>Gunneridae</taxon>
        <taxon>Pentapetalae</taxon>
        <taxon>rosids</taxon>
        <taxon>fabids</taxon>
        <taxon>Rosales</taxon>
        <taxon>Rosaceae</taxon>
        <taxon>Amygdaloideae</taxon>
        <taxon>Maleae</taxon>
        <taxon>Pyrus</taxon>
    </lineage>
</organism>
<reference evidence="2 4" key="1">
    <citation type="submission" date="2019-09" db="EMBL/GenBank/DDBJ databases">
        <authorList>
            <person name="Ou C."/>
        </authorList>
    </citation>
    <scope>NUCLEOTIDE SEQUENCE [LARGE SCALE GENOMIC DNA]</scope>
    <source>
        <strain evidence="2">S2</strain>
        <tissue evidence="2">Leaf</tissue>
    </source>
</reference>
<evidence type="ECO:0000313" key="2">
    <source>
        <dbReference type="EMBL" id="KAB2625826.1"/>
    </source>
</evidence>
<dbReference type="OrthoDB" id="442947at2759"/>
<dbReference type="AlphaFoldDB" id="A0A5N5HCT8"/>
<reference evidence="4" key="2">
    <citation type="submission" date="2019-10" db="EMBL/GenBank/DDBJ databases">
        <title>A de novo genome assembly of a pear dwarfing rootstock.</title>
        <authorList>
            <person name="Wang F."/>
            <person name="Wang J."/>
            <person name="Li S."/>
            <person name="Zhang Y."/>
            <person name="Fang M."/>
            <person name="Ma L."/>
            <person name="Zhao Y."/>
            <person name="Jiang S."/>
        </authorList>
    </citation>
    <scope>NUCLEOTIDE SEQUENCE [LARGE SCALE GENOMIC DNA]</scope>
    <source>
        <strain evidence="3">S2</strain>
        <tissue evidence="3">Leaf</tissue>
    </source>
</reference>
<keyword evidence="4" id="KW-1185">Reference proteome</keyword>
<dbReference type="EMBL" id="SMOL01000160">
    <property type="protein sequence ID" value="KAB2625826.1"/>
    <property type="molecule type" value="Genomic_DNA"/>
</dbReference>
<protein>
    <submittedName>
        <fullName evidence="2">KH domain-containing protein</fullName>
    </submittedName>
</protein>
<sequence length="125" mass="13769">MISITRRFHPGKDEGSSHGTGIPTQVDPNAYRGFGPGFNALDYHSRNYSSNPGLENIRSGNKMAMEEEVGFKLLCHVDKVGSLIGKSGSSEYNASEYRGVNLDALLDMSTNEIVKLFPASWLKWT</sequence>
<dbReference type="EMBL" id="SMOL01000160">
    <property type="protein sequence ID" value="KAB2626370.1"/>
    <property type="molecule type" value="Genomic_DNA"/>
</dbReference>
<evidence type="ECO:0000313" key="4">
    <source>
        <dbReference type="Proteomes" id="UP000327157"/>
    </source>
</evidence>